<dbReference type="InterPro" id="IPR050131">
    <property type="entry name" value="Peptidase_S8_subtilisin-like"/>
</dbReference>
<dbReference type="InParanoid" id="C7Q620"/>
<dbReference type="PROSITE" id="PS51892">
    <property type="entry name" value="SUBTILASE"/>
    <property type="match status" value="1"/>
</dbReference>
<comment type="similarity">
    <text evidence="1 5">Belongs to the peptidase S8 family.</text>
</comment>
<dbReference type="InterPro" id="IPR015500">
    <property type="entry name" value="Peptidase_S8_subtilisin-rel"/>
</dbReference>
<keyword evidence="11" id="KW-1185">Reference proteome</keyword>
<dbReference type="InterPro" id="IPR036852">
    <property type="entry name" value="Peptidase_S8/S53_dom_sf"/>
</dbReference>
<evidence type="ECO:0000256" key="4">
    <source>
        <dbReference type="ARBA" id="ARBA00022825"/>
    </source>
</evidence>
<dbReference type="HOGENOM" id="CLU_011263_13_3_11"/>
<keyword evidence="7" id="KW-0812">Transmembrane</keyword>
<feature type="region of interest" description="Disordered" evidence="6">
    <location>
        <begin position="351"/>
        <end position="370"/>
    </location>
</feature>
<evidence type="ECO:0000256" key="6">
    <source>
        <dbReference type="SAM" id="MobiDB-lite"/>
    </source>
</evidence>
<name>C7Q620_CATAD</name>
<evidence type="ECO:0000259" key="9">
    <source>
        <dbReference type="Pfam" id="PF00082"/>
    </source>
</evidence>
<organism evidence="10 11">
    <name type="scientific">Catenulispora acidiphila (strain DSM 44928 / JCM 14897 / NBRC 102108 / NRRL B-24433 / ID139908)</name>
    <dbReference type="NCBI Taxonomy" id="479433"/>
    <lineage>
        <taxon>Bacteria</taxon>
        <taxon>Bacillati</taxon>
        <taxon>Actinomycetota</taxon>
        <taxon>Actinomycetes</taxon>
        <taxon>Catenulisporales</taxon>
        <taxon>Catenulisporaceae</taxon>
        <taxon>Catenulispora</taxon>
    </lineage>
</organism>
<keyword evidence="7" id="KW-1133">Transmembrane helix</keyword>
<dbReference type="Pfam" id="PF00082">
    <property type="entry name" value="Peptidase_S8"/>
    <property type="match status" value="1"/>
</dbReference>
<dbReference type="EMBL" id="CP001700">
    <property type="protein sequence ID" value="ACU70117.1"/>
    <property type="molecule type" value="Genomic_DNA"/>
</dbReference>
<evidence type="ECO:0000256" key="8">
    <source>
        <dbReference type="SAM" id="SignalP"/>
    </source>
</evidence>
<evidence type="ECO:0000256" key="2">
    <source>
        <dbReference type="ARBA" id="ARBA00022670"/>
    </source>
</evidence>
<feature type="compositionally biased region" description="Polar residues" evidence="6">
    <location>
        <begin position="322"/>
        <end position="331"/>
    </location>
</feature>
<reference evidence="10 11" key="1">
    <citation type="journal article" date="2009" name="Stand. Genomic Sci.">
        <title>Complete genome sequence of Catenulispora acidiphila type strain (ID 139908).</title>
        <authorList>
            <person name="Copeland A."/>
            <person name="Lapidus A."/>
            <person name="Glavina Del Rio T."/>
            <person name="Nolan M."/>
            <person name="Lucas S."/>
            <person name="Chen F."/>
            <person name="Tice H."/>
            <person name="Cheng J.F."/>
            <person name="Bruce D."/>
            <person name="Goodwin L."/>
            <person name="Pitluck S."/>
            <person name="Mikhailova N."/>
            <person name="Pati A."/>
            <person name="Ivanova N."/>
            <person name="Mavromatis K."/>
            <person name="Chen A."/>
            <person name="Palaniappan K."/>
            <person name="Chain P."/>
            <person name="Land M."/>
            <person name="Hauser L."/>
            <person name="Chang Y.J."/>
            <person name="Jeffries C.D."/>
            <person name="Chertkov O."/>
            <person name="Brettin T."/>
            <person name="Detter J.C."/>
            <person name="Han C."/>
            <person name="Ali Z."/>
            <person name="Tindall B.J."/>
            <person name="Goker M."/>
            <person name="Bristow J."/>
            <person name="Eisen J.A."/>
            <person name="Markowitz V."/>
            <person name="Hugenholtz P."/>
            <person name="Kyrpides N.C."/>
            <person name="Klenk H.P."/>
        </authorList>
    </citation>
    <scope>NUCLEOTIDE SEQUENCE [LARGE SCALE GENOMIC DNA]</scope>
    <source>
        <strain evidence="11">DSM 44928 / JCM 14897 / NBRC 102108 / NRRL B-24433 / ID139908</strain>
    </source>
</reference>
<feature type="signal peptide" evidence="8">
    <location>
        <begin position="1"/>
        <end position="28"/>
    </location>
</feature>
<keyword evidence="8" id="KW-0732">Signal</keyword>
<dbReference type="InterPro" id="IPR023827">
    <property type="entry name" value="Peptidase_S8_Asp-AS"/>
</dbReference>
<dbReference type="STRING" id="479433.Caci_1192"/>
<dbReference type="Proteomes" id="UP000000851">
    <property type="component" value="Chromosome"/>
</dbReference>
<evidence type="ECO:0000256" key="3">
    <source>
        <dbReference type="ARBA" id="ARBA00022801"/>
    </source>
</evidence>
<evidence type="ECO:0000313" key="10">
    <source>
        <dbReference type="EMBL" id="ACU70117.1"/>
    </source>
</evidence>
<keyword evidence="4" id="KW-0720">Serine protease</keyword>
<keyword evidence="3" id="KW-0378">Hydrolase</keyword>
<dbReference type="KEGG" id="cai:Caci_1192"/>
<dbReference type="OrthoDB" id="9798386at2"/>
<evidence type="ECO:0000256" key="1">
    <source>
        <dbReference type="ARBA" id="ARBA00011073"/>
    </source>
</evidence>
<dbReference type="PANTHER" id="PTHR43806">
    <property type="entry name" value="PEPTIDASE S8"/>
    <property type="match status" value="1"/>
</dbReference>
<dbReference type="GO" id="GO:0006508">
    <property type="term" value="P:proteolysis"/>
    <property type="evidence" value="ECO:0007669"/>
    <property type="project" value="UniProtKB-KW"/>
</dbReference>
<evidence type="ECO:0000313" key="11">
    <source>
        <dbReference type="Proteomes" id="UP000000851"/>
    </source>
</evidence>
<dbReference type="GO" id="GO:0004252">
    <property type="term" value="F:serine-type endopeptidase activity"/>
    <property type="evidence" value="ECO:0007669"/>
    <property type="project" value="InterPro"/>
</dbReference>
<accession>C7Q620</accession>
<dbReference type="PANTHER" id="PTHR43806:SF11">
    <property type="entry name" value="CEREVISIN-RELATED"/>
    <property type="match status" value="1"/>
</dbReference>
<keyword evidence="2" id="KW-0645">Protease</keyword>
<dbReference type="RefSeq" id="WP_012785411.1">
    <property type="nucleotide sequence ID" value="NC_013131.1"/>
</dbReference>
<dbReference type="SUPFAM" id="SSF52743">
    <property type="entry name" value="Subtilisin-like"/>
    <property type="match status" value="1"/>
</dbReference>
<proteinExistence type="inferred from homology"/>
<protein>
    <submittedName>
        <fullName evidence="10">Peptidase S8 and S53 subtilisin kexin sedolisin</fullName>
    </submittedName>
</protein>
<feature type="region of interest" description="Disordered" evidence="6">
    <location>
        <begin position="317"/>
        <end position="342"/>
    </location>
</feature>
<dbReference type="PROSITE" id="PS00136">
    <property type="entry name" value="SUBTILASE_ASP"/>
    <property type="match status" value="1"/>
</dbReference>
<feature type="chain" id="PRO_5002982809" evidence="8">
    <location>
        <begin position="29"/>
        <end position="417"/>
    </location>
</feature>
<dbReference type="FunCoup" id="C7Q620">
    <property type="interactions" value="33"/>
</dbReference>
<sequence precursor="true">MVRRTLRKLTVAVLAAGCVMSGTAAARAAQPPAKQISGGAPSPGTAHCTTSLPVPNLPAGSADPDLLWPQQRLGLSQAGVWYLNRGKDVTVAVIDTGVDPANAAFATHAVLPGPSVADPGDTADYDCSGHGTAVAAIIAGKQSGLFGFTGVAPEAQILPIRQTYDPAVSGSSVKLADAIRTAVAAGARVVNISIGVPDDSPQLRSAVQNALASDVLIVAAVGPGPKSYPAAIPGVLAVGAIDARGRVEPRGQGTGVLVSAPGGRMAVPAAGYSDGLTAMEGTDLAAPYVSGVAALVLSDRPTLHNWQVVQRLEATADPPVVNPSSAPGTPSTPDPATGYGVVDPYRAVSQDLPDERRPDPSIGPGVVVSPADAAVPGYDRGASRLALGVSAGAVLVLAAPVAVAARRGRVKGSRAAV</sequence>
<feature type="domain" description="Peptidase S8/S53" evidence="9">
    <location>
        <begin position="86"/>
        <end position="339"/>
    </location>
</feature>
<dbReference type="PRINTS" id="PR00723">
    <property type="entry name" value="SUBTILISIN"/>
</dbReference>
<evidence type="ECO:0000256" key="5">
    <source>
        <dbReference type="PROSITE-ProRule" id="PRU01240"/>
    </source>
</evidence>
<comment type="caution">
    <text evidence="5">Lacks conserved residue(s) required for the propagation of feature annotation.</text>
</comment>
<gene>
    <name evidence="10" type="ordered locus">Caci_1192</name>
</gene>
<dbReference type="InterPro" id="IPR000209">
    <property type="entry name" value="Peptidase_S8/S53_dom"/>
</dbReference>
<dbReference type="AlphaFoldDB" id="C7Q620"/>
<dbReference type="Gene3D" id="3.40.50.200">
    <property type="entry name" value="Peptidase S8/S53 domain"/>
    <property type="match status" value="1"/>
</dbReference>
<dbReference type="eggNOG" id="COG1404">
    <property type="taxonomic scope" value="Bacteria"/>
</dbReference>
<evidence type="ECO:0000256" key="7">
    <source>
        <dbReference type="SAM" id="Phobius"/>
    </source>
</evidence>
<keyword evidence="7" id="KW-0472">Membrane</keyword>
<feature type="transmembrane region" description="Helical" evidence="7">
    <location>
        <begin position="385"/>
        <end position="405"/>
    </location>
</feature>